<name>C1KFI5_9CAUD</name>
<dbReference type="EMBL" id="FJ822135">
    <property type="protein sequence ID" value="ACO36996.1"/>
    <property type="molecule type" value="Genomic_DNA"/>
</dbReference>
<sequence>MIKRNNASPWQAALQNSDNTYVVPSRTLTDREDFRNQLRREFSGDTRILDLVNAPQWEYSQDIIDFEFNNKISQQKAAELGKVNFNTFLEYESGYLNHSIQDYKDLLNRLKESINKVI</sequence>
<accession>C1KFI5</accession>
<evidence type="ECO:0000313" key="1">
    <source>
        <dbReference type="EMBL" id="ACO36996.1"/>
    </source>
</evidence>
<evidence type="ECO:0000313" key="2">
    <source>
        <dbReference type="Proteomes" id="UP000001878"/>
    </source>
</evidence>
<organism evidence="1 2">
    <name type="scientific">Lactobacillus phage Lb338-1</name>
    <dbReference type="NCBI Taxonomy" id="2892342"/>
    <lineage>
        <taxon>Viruses</taxon>
        <taxon>Duplodnaviria</taxon>
        <taxon>Heunggongvirae</taxon>
        <taxon>Uroviricota</taxon>
        <taxon>Caudoviricetes</taxon>
        <taxon>Herelleviridae</taxon>
        <taxon>Mooreparkvirus</taxon>
        <taxon>Mooreparkvirus Lb3381</taxon>
    </lineage>
</organism>
<protein>
    <submittedName>
        <fullName evidence="1">Uncharacterized protein</fullName>
    </submittedName>
</protein>
<keyword evidence="2" id="KW-1185">Reference proteome</keyword>
<proteinExistence type="predicted"/>
<dbReference type="GeneID" id="7750930"/>
<dbReference type="KEGG" id="vg:7750930"/>
<dbReference type="RefSeq" id="YP_002790754.1">
    <property type="nucleotide sequence ID" value="NC_012530.1"/>
</dbReference>
<reference evidence="1 2" key="1">
    <citation type="journal article" date="2009" name="Gene">
        <title>Genome of a virulent bacteriophage Lb338-1 that lyses the probiotic Lactobacillus paracasei cheese strain.</title>
        <authorList>
            <person name="Alemayehu D."/>
            <person name="Ross R.P."/>
            <person name="O'Sullivan O."/>
            <person name="Coffey A."/>
            <person name="Stanton C."/>
            <person name="Fitzgerald G.F."/>
            <person name="McAuliffe O."/>
        </authorList>
    </citation>
    <scope>NUCLEOTIDE SEQUENCE [LARGE SCALE GENOMIC DNA]</scope>
    <source>
        <strain evidence="1">Lb338-1</strain>
    </source>
</reference>
<dbReference type="Proteomes" id="UP000001878">
    <property type="component" value="Segment"/>
</dbReference>
<gene>
    <name evidence="1" type="ORF">lb338_phage_75</name>
</gene>